<protein>
    <submittedName>
        <fullName evidence="1">WD and tetratricopeptide repeat-containing protein</fullName>
    </submittedName>
</protein>
<dbReference type="AlphaFoldDB" id="A0A7J7IEY7"/>
<proteinExistence type="predicted"/>
<dbReference type="EMBL" id="VWRR01000015">
    <property type="protein sequence ID" value="KAF6001280.1"/>
    <property type="molecule type" value="Genomic_DNA"/>
</dbReference>
<comment type="caution">
    <text evidence="1">The sequence shown here is derived from an EMBL/GenBank/DDBJ whole genome shotgun (WGS) entry which is preliminary data.</text>
</comment>
<dbReference type="OrthoDB" id="4869960at2759"/>
<reference evidence="1 2" key="1">
    <citation type="journal article" date="2020" name="J. Phycol.">
        <title>Comparative genome analysis reveals Cyanidiococcus gen. nov., a new extremophilic red algal genus sister to Cyanidioschyzon (Cyanidioschyzonaceae, Rhodophyta).</title>
        <authorList>
            <person name="Liu S.-L."/>
            <person name="Chiang Y.-R."/>
            <person name="Yoon H.S."/>
            <person name="Fu H.-Y."/>
        </authorList>
    </citation>
    <scope>NUCLEOTIDE SEQUENCE [LARGE SCALE GENOMIC DNA]</scope>
    <source>
        <strain evidence="1 2">THAL066</strain>
    </source>
</reference>
<evidence type="ECO:0000313" key="2">
    <source>
        <dbReference type="Proteomes" id="UP000530660"/>
    </source>
</evidence>
<dbReference type="Proteomes" id="UP000530660">
    <property type="component" value="Unassembled WGS sequence"/>
</dbReference>
<gene>
    <name evidence="1" type="primary">DCAF6_2</name>
    <name evidence="1" type="ORF">F1559_002374</name>
</gene>
<accession>A0A7J7IEY7</accession>
<name>A0A7J7IEY7_9RHOD</name>
<keyword evidence="2" id="KW-1185">Reference proteome</keyword>
<sequence>MLRSNIARKREAYRQVLLERERRVERARRQNLRRLANLSDREDTGEDTEPILGRLGRMLLQEMYESVSITDVSFCRDGTQFLASYAHDGIYLFDTEPRKGHSVDEHFTEGRFG</sequence>
<evidence type="ECO:0000313" key="1">
    <source>
        <dbReference type="EMBL" id="KAF6001280.1"/>
    </source>
</evidence>
<organism evidence="1 2">
    <name type="scientific">Cyanidiococcus yangmingshanensis</name>
    <dbReference type="NCBI Taxonomy" id="2690220"/>
    <lineage>
        <taxon>Eukaryota</taxon>
        <taxon>Rhodophyta</taxon>
        <taxon>Bangiophyceae</taxon>
        <taxon>Cyanidiales</taxon>
        <taxon>Cyanidiaceae</taxon>
        <taxon>Cyanidiococcus</taxon>
    </lineage>
</organism>